<dbReference type="Pfam" id="PF00498">
    <property type="entry name" value="FHA"/>
    <property type="match status" value="1"/>
</dbReference>
<organism evidence="4 5">
    <name type="scientific">Corynebacterium atypicum</name>
    <dbReference type="NCBI Taxonomy" id="191610"/>
    <lineage>
        <taxon>Bacteria</taxon>
        <taxon>Bacillati</taxon>
        <taxon>Actinomycetota</taxon>
        <taxon>Actinomycetes</taxon>
        <taxon>Mycobacteriales</taxon>
        <taxon>Corynebacteriaceae</taxon>
        <taxon>Corynebacterium</taxon>
    </lineage>
</organism>
<dbReference type="SUPFAM" id="SSF49879">
    <property type="entry name" value="SMAD/FHA domain"/>
    <property type="match status" value="1"/>
</dbReference>
<dbReference type="Proteomes" id="UP000028504">
    <property type="component" value="Chromosome"/>
</dbReference>
<name>A0ABN4DAQ0_9CORY</name>
<evidence type="ECO:0000259" key="3">
    <source>
        <dbReference type="PROSITE" id="PS50006"/>
    </source>
</evidence>
<proteinExistence type="predicted"/>
<evidence type="ECO:0000313" key="4">
    <source>
        <dbReference type="EMBL" id="AIG63390.1"/>
    </source>
</evidence>
<keyword evidence="5" id="KW-1185">Reference proteome</keyword>
<gene>
    <name evidence="4" type="ORF">CATYP_00200</name>
</gene>
<dbReference type="InterPro" id="IPR000253">
    <property type="entry name" value="FHA_dom"/>
</dbReference>
<dbReference type="PROSITE" id="PS50006">
    <property type="entry name" value="FHA_DOMAIN"/>
    <property type="match status" value="1"/>
</dbReference>
<dbReference type="Gene3D" id="3.30.2320.60">
    <property type="entry name" value="FhaA, phosphopeptide-binding domain (DUF3662)"/>
    <property type="match status" value="1"/>
</dbReference>
<dbReference type="PANTHER" id="PTHR23308">
    <property type="entry name" value="NUCLEAR INHIBITOR OF PROTEIN PHOSPHATASE-1"/>
    <property type="match status" value="1"/>
</dbReference>
<dbReference type="RefSeq" id="WP_038603946.1">
    <property type="nucleotide sequence ID" value="NZ_CP008944.1"/>
</dbReference>
<reference evidence="4 5" key="1">
    <citation type="submission" date="2014-07" db="EMBL/GenBank/DDBJ databases">
        <title>Complete genome sequence of Corynebacterium atypicum DSM 44849: identifiction of the mycolic acid biosynthesis genes.</title>
        <authorList>
            <person name="Tippelt A."/>
            <person name="Mollmann S."/>
            <person name="Albersmeier A."/>
            <person name="Jaenicke S."/>
            <person name="Ruckert C."/>
            <person name="Tauch A."/>
        </authorList>
    </citation>
    <scope>NUCLEOTIDE SEQUENCE [LARGE SCALE GENOMIC DNA]</scope>
    <source>
        <strain evidence="4 5">R2070</strain>
    </source>
</reference>
<accession>A0ABN4DAQ0</accession>
<evidence type="ECO:0000256" key="1">
    <source>
        <dbReference type="ARBA" id="ARBA00022553"/>
    </source>
</evidence>
<dbReference type="InterPro" id="IPR042287">
    <property type="entry name" value="FhaA_N_sf"/>
</dbReference>
<feature type="domain" description="FHA" evidence="3">
    <location>
        <begin position="271"/>
        <end position="320"/>
    </location>
</feature>
<protein>
    <recommendedName>
        <fullName evidence="3">FHA domain-containing protein</fullName>
    </recommendedName>
</protein>
<evidence type="ECO:0000256" key="2">
    <source>
        <dbReference type="SAM" id="MobiDB-lite"/>
    </source>
</evidence>
<dbReference type="InterPro" id="IPR022128">
    <property type="entry name" value="FhaA_N"/>
</dbReference>
<feature type="region of interest" description="Disordered" evidence="2">
    <location>
        <begin position="116"/>
        <end position="254"/>
    </location>
</feature>
<dbReference type="InterPro" id="IPR008984">
    <property type="entry name" value="SMAD_FHA_dom_sf"/>
</dbReference>
<dbReference type="Pfam" id="PF12401">
    <property type="entry name" value="FhaA_N"/>
    <property type="match status" value="1"/>
</dbReference>
<dbReference type="CDD" id="cd22668">
    <property type="entry name" value="FHA_FhaA-like"/>
    <property type="match status" value="1"/>
</dbReference>
<sequence>MATLNRFARLDSALQRGLDNAFALVFGGRLVPAEIEELLKQEIEDNLYSEDGFTEAPNVFQVGISRKDLENLSEAYPNLPDLFADQLTRYIRNQGWVPAGPLSITLAEETGMRTGQLRASSYSDPHPAQGCGFDAIDSRPSGGESDPAPESKNMNYSDNTNQQFPPTEVSPAAGPGYGWSRPDQPDHSDRPAAAGRHSAPEDPAHAGYQEHPGYSGYADYPAPEPDPEPTAGRWRGEPEAADAQRAPSSPSVSLLLQDGSSRSYHVHEGSNIIGRSNTADLRLPDTGVSREHAEITWDGTDAVLTDLKSTNGTTVNETPVENWLLADGDVITMGHSHIEVHIIRPQNH</sequence>
<feature type="compositionally biased region" description="Polar residues" evidence="2">
    <location>
        <begin position="152"/>
        <end position="165"/>
    </location>
</feature>
<dbReference type="EMBL" id="CP008944">
    <property type="protein sequence ID" value="AIG63390.1"/>
    <property type="molecule type" value="Genomic_DNA"/>
</dbReference>
<keyword evidence="1" id="KW-0597">Phosphoprotein</keyword>
<dbReference type="SMART" id="SM00240">
    <property type="entry name" value="FHA"/>
    <property type="match status" value="1"/>
</dbReference>
<dbReference type="Gene3D" id="2.60.200.20">
    <property type="match status" value="1"/>
</dbReference>
<evidence type="ECO:0000313" key="5">
    <source>
        <dbReference type="Proteomes" id="UP000028504"/>
    </source>
</evidence>
<dbReference type="InterPro" id="IPR050923">
    <property type="entry name" value="Cell_Proc_Reg/RNA_Proc"/>
</dbReference>